<keyword evidence="2" id="KW-0675">Receptor</keyword>
<dbReference type="Gene3D" id="1.10.472.10">
    <property type="entry name" value="Cyclin-like"/>
    <property type="match status" value="1"/>
</dbReference>
<dbReference type="GO" id="GO:0019901">
    <property type="term" value="F:protein kinase binding"/>
    <property type="evidence" value="ECO:0007669"/>
    <property type="project" value="InterPro"/>
</dbReference>
<accession>D3BDZ6</accession>
<dbReference type="OMA" id="SKECFVM"/>
<evidence type="ECO:0000313" key="2">
    <source>
        <dbReference type="EMBL" id="EFA80127.1"/>
    </source>
</evidence>
<keyword evidence="3" id="KW-1185">Reference proteome</keyword>
<feature type="region of interest" description="Disordered" evidence="1">
    <location>
        <begin position="230"/>
        <end position="251"/>
    </location>
</feature>
<dbReference type="SUPFAM" id="SSF47954">
    <property type="entry name" value="Cyclin-like"/>
    <property type="match status" value="1"/>
</dbReference>
<dbReference type="EMBL" id="ADBJ01000031">
    <property type="protein sequence ID" value="EFA80127.1"/>
    <property type="molecule type" value="Genomic_DNA"/>
</dbReference>
<comment type="caution">
    <text evidence="2">The sequence shown here is derived from an EMBL/GenBank/DDBJ whole genome shotgun (WGS) entry which is preliminary data.</text>
</comment>
<dbReference type="GO" id="GO:0000307">
    <property type="term" value="C:cyclin-dependent protein kinase holoenzyme complex"/>
    <property type="evidence" value="ECO:0007669"/>
    <property type="project" value="TreeGrafter"/>
</dbReference>
<sequence>MSSTQSLDSIFEILQMDPPKYTPIIPKRDTKDNNLLDVLCTVINRLITNGDKIKNDRREFYPPNRKPPTIGIDAYLARLLKYSPCSKECFVMSLVYIDRFLTQCDLIINSMNIHRIVITSLLISTKYLDDIFYNNEFYSQVGGISLPEMNKLEVCFLSMMDYTVNCSLDEFEKYSREVDKVKRRFEEQSSNIIPVPQLQNPLIPAQQHCPPKQSQQSPVAVVPNLATNNLHQSCNSNAPTQSSNGNNTNNNSIIYSTATYSSNSHTVPQSSSSSSSNNTKIYINTQPMVRPPFVNNLPTTTANNNSFVNSTINTATASATVVNKNTAVLPTTNTIPITTRRRGSCDHNASLNTKDKSYTTGWVA</sequence>
<feature type="compositionally biased region" description="Low complexity" evidence="1">
    <location>
        <begin position="242"/>
        <end position="251"/>
    </location>
</feature>
<dbReference type="InParanoid" id="D3BDZ6"/>
<organism evidence="2 3">
    <name type="scientific">Heterostelium pallidum (strain ATCC 26659 / Pp 5 / PN500)</name>
    <name type="common">Cellular slime mold</name>
    <name type="synonym">Polysphondylium pallidum</name>
    <dbReference type="NCBI Taxonomy" id="670386"/>
    <lineage>
        <taxon>Eukaryota</taxon>
        <taxon>Amoebozoa</taxon>
        <taxon>Evosea</taxon>
        <taxon>Eumycetozoa</taxon>
        <taxon>Dictyostelia</taxon>
        <taxon>Acytosteliales</taxon>
        <taxon>Acytosteliaceae</taxon>
        <taxon>Heterostelium</taxon>
    </lineage>
</organism>
<name>D3BDZ6_HETP5</name>
<keyword evidence="2" id="KW-0808">Transferase</keyword>
<dbReference type="GO" id="GO:0016301">
    <property type="term" value="F:kinase activity"/>
    <property type="evidence" value="ECO:0007669"/>
    <property type="project" value="UniProtKB-KW"/>
</dbReference>
<gene>
    <name evidence="2" type="ORF">PPL_06949</name>
</gene>
<dbReference type="CDD" id="cd20558">
    <property type="entry name" value="CYCLIN_ScPCL7-like"/>
    <property type="match status" value="1"/>
</dbReference>
<dbReference type="PANTHER" id="PTHR15615:SF77">
    <property type="entry name" value="CYCLIN"/>
    <property type="match status" value="1"/>
</dbReference>
<evidence type="ECO:0000256" key="1">
    <source>
        <dbReference type="SAM" id="MobiDB-lite"/>
    </source>
</evidence>
<feature type="compositionally biased region" description="Polar residues" evidence="1">
    <location>
        <begin position="230"/>
        <end position="241"/>
    </location>
</feature>
<proteinExistence type="predicted"/>
<dbReference type="RefSeq" id="XP_020432247.1">
    <property type="nucleotide sequence ID" value="XM_020577799.1"/>
</dbReference>
<dbReference type="PANTHER" id="PTHR15615">
    <property type="match status" value="1"/>
</dbReference>
<reference evidence="2 3" key="1">
    <citation type="journal article" date="2011" name="Genome Res.">
        <title>Phylogeny-wide analysis of social amoeba genomes highlights ancient origins for complex intercellular communication.</title>
        <authorList>
            <person name="Heidel A.J."/>
            <person name="Lawal H.M."/>
            <person name="Felder M."/>
            <person name="Schilde C."/>
            <person name="Helps N.R."/>
            <person name="Tunggal B."/>
            <person name="Rivero F."/>
            <person name="John U."/>
            <person name="Schleicher M."/>
            <person name="Eichinger L."/>
            <person name="Platzer M."/>
            <person name="Noegel A.A."/>
            <person name="Schaap P."/>
            <person name="Gloeckner G."/>
        </authorList>
    </citation>
    <scope>NUCLEOTIDE SEQUENCE [LARGE SCALE GENOMIC DNA]</scope>
    <source>
        <strain evidence="3">ATCC 26659 / Pp 5 / PN500</strain>
    </source>
</reference>
<dbReference type="Proteomes" id="UP000001396">
    <property type="component" value="Unassembled WGS sequence"/>
</dbReference>
<dbReference type="STRING" id="670386.D3BDZ6"/>
<dbReference type="GeneID" id="31362430"/>
<evidence type="ECO:0000313" key="3">
    <source>
        <dbReference type="Proteomes" id="UP000001396"/>
    </source>
</evidence>
<dbReference type="AlphaFoldDB" id="D3BDZ6"/>
<dbReference type="FunCoup" id="D3BDZ6">
    <property type="interactions" value="5"/>
</dbReference>
<protein>
    <submittedName>
        <fullName evidence="2">Non-receptor tyrosine kinase</fullName>
    </submittedName>
</protein>
<dbReference type="GO" id="GO:0005634">
    <property type="term" value="C:nucleus"/>
    <property type="evidence" value="ECO:0007669"/>
    <property type="project" value="TreeGrafter"/>
</dbReference>
<dbReference type="Pfam" id="PF08613">
    <property type="entry name" value="Cyclin"/>
    <property type="match status" value="1"/>
</dbReference>
<dbReference type="GO" id="GO:0016538">
    <property type="term" value="F:cyclin-dependent protein serine/threonine kinase regulator activity"/>
    <property type="evidence" value="ECO:0007669"/>
    <property type="project" value="TreeGrafter"/>
</dbReference>
<keyword evidence="2" id="KW-0418">Kinase</keyword>
<dbReference type="InterPro" id="IPR013922">
    <property type="entry name" value="Cyclin_PHO80-like"/>
</dbReference>
<dbReference type="InterPro" id="IPR036915">
    <property type="entry name" value="Cyclin-like_sf"/>
</dbReference>